<feature type="transmembrane region" description="Helical" evidence="14">
    <location>
        <begin position="12"/>
        <end position="31"/>
    </location>
</feature>
<evidence type="ECO:0000256" key="9">
    <source>
        <dbReference type="ARBA" id="ARBA00023136"/>
    </source>
</evidence>
<comment type="caution">
    <text evidence="15">The sequence shown here is derived from an EMBL/GenBank/DDBJ whole genome shotgun (WGS) entry which is preliminary data.</text>
</comment>
<keyword evidence="5 13" id="KW-0808">Transferase</keyword>
<dbReference type="RefSeq" id="WP_021926229.1">
    <property type="nucleotide sequence ID" value="NZ_JACOOT010000019.1"/>
</dbReference>
<proteinExistence type="inferred from homology"/>
<evidence type="ECO:0000256" key="4">
    <source>
        <dbReference type="ARBA" id="ARBA00022516"/>
    </source>
</evidence>
<comment type="similarity">
    <text evidence="3 13">Belongs to the CDP-alcohol phosphatidyltransferase class-I family.</text>
</comment>
<evidence type="ECO:0000256" key="11">
    <source>
        <dbReference type="ARBA" id="ARBA00023264"/>
    </source>
</evidence>
<reference evidence="15 16" key="1">
    <citation type="submission" date="2020-08" db="EMBL/GenBank/DDBJ databases">
        <title>Genome public.</title>
        <authorList>
            <person name="Liu C."/>
            <person name="Sun Q."/>
        </authorList>
    </citation>
    <scope>NUCLEOTIDE SEQUENCE [LARGE SCALE GENOMIC DNA]</scope>
    <source>
        <strain evidence="15 16">BX17</strain>
    </source>
</reference>
<dbReference type="GO" id="GO:0016020">
    <property type="term" value="C:membrane"/>
    <property type="evidence" value="ECO:0007669"/>
    <property type="project" value="UniProtKB-SubCell"/>
</dbReference>
<evidence type="ECO:0000313" key="16">
    <source>
        <dbReference type="Proteomes" id="UP000652847"/>
    </source>
</evidence>
<dbReference type="InterPro" id="IPR043130">
    <property type="entry name" value="CDP-OH_PTrfase_TM_dom"/>
</dbReference>
<gene>
    <name evidence="15" type="ORF">H8S54_08375</name>
</gene>
<sequence length="183" mass="20679">MKLDKKQIFTIPNLLSTFRIVLAFVFLAAFYQSGASGRSNLLTAIILLSALTDFLDGKIARKFNMVSELGKILDPIADKITQGVLILCLMKEYSLLKWLFLLFAVKEAFMGIVGVKVLKKTQENKGAMWYGKVCTAFFYLVMLLLLFIPDMPMNIANTLILACSFFMALSFILYAKRYKDLLS</sequence>
<dbReference type="AlphaFoldDB" id="A0A8I0AI43"/>
<keyword evidence="6 14" id="KW-0812">Transmembrane</keyword>
<dbReference type="InterPro" id="IPR004570">
    <property type="entry name" value="Phosphatidylglycerol_P_synth"/>
</dbReference>
<keyword evidence="9 14" id="KW-0472">Membrane</keyword>
<keyword evidence="10" id="KW-0594">Phospholipid biosynthesis</keyword>
<evidence type="ECO:0000256" key="13">
    <source>
        <dbReference type="RuleBase" id="RU003750"/>
    </source>
</evidence>
<dbReference type="InterPro" id="IPR050324">
    <property type="entry name" value="CDP-alcohol_PTase-I"/>
</dbReference>
<comment type="subcellular location">
    <subcellularLocation>
        <location evidence="2">Membrane</location>
        <topology evidence="2">Multi-pass membrane protein</topology>
    </subcellularLocation>
</comment>
<dbReference type="PIRSF" id="PIRSF000847">
    <property type="entry name" value="Phos_ph_gly_syn"/>
    <property type="match status" value="1"/>
</dbReference>
<dbReference type="PANTHER" id="PTHR14269:SF11">
    <property type="entry name" value="CDP-DIACYLGLYCEROL--GLYCEROL-3-PHOSPHATE 3-PHOSPHATIDYLTRANSFERASE"/>
    <property type="match status" value="1"/>
</dbReference>
<evidence type="ECO:0000256" key="6">
    <source>
        <dbReference type="ARBA" id="ARBA00022692"/>
    </source>
</evidence>
<keyword evidence="4" id="KW-0444">Lipid biosynthesis</keyword>
<name>A0A8I0AI43_9FIRM</name>
<accession>A0A8I0AI43</accession>
<dbReference type="UniPathway" id="UPA00084">
    <property type="reaction ID" value="UER00503"/>
</dbReference>
<dbReference type="GO" id="GO:0008444">
    <property type="term" value="F:CDP-diacylglycerol-glycerol-3-phosphate 3-phosphatidyltransferase activity"/>
    <property type="evidence" value="ECO:0007669"/>
    <property type="project" value="InterPro"/>
</dbReference>
<evidence type="ECO:0000256" key="12">
    <source>
        <dbReference type="ARBA" id="ARBA00033018"/>
    </source>
</evidence>
<comment type="function">
    <text evidence="1">This protein catalyzes the committed step to the synthesis of the acidic phospholipids.</text>
</comment>
<evidence type="ECO:0000256" key="7">
    <source>
        <dbReference type="ARBA" id="ARBA00022989"/>
    </source>
</evidence>
<dbReference type="EMBL" id="JACOOT010000019">
    <property type="protein sequence ID" value="MBC5651120.1"/>
    <property type="molecule type" value="Genomic_DNA"/>
</dbReference>
<evidence type="ECO:0000313" key="15">
    <source>
        <dbReference type="EMBL" id="MBC5651120.1"/>
    </source>
</evidence>
<evidence type="ECO:0000256" key="5">
    <source>
        <dbReference type="ARBA" id="ARBA00022679"/>
    </source>
</evidence>
<dbReference type="GO" id="GO:0006655">
    <property type="term" value="P:phosphatidylglycerol biosynthetic process"/>
    <property type="evidence" value="ECO:0007669"/>
    <property type="project" value="UniProtKB-UniPathway"/>
</dbReference>
<evidence type="ECO:0000256" key="8">
    <source>
        <dbReference type="ARBA" id="ARBA00023098"/>
    </source>
</evidence>
<evidence type="ECO:0000256" key="2">
    <source>
        <dbReference type="ARBA" id="ARBA00004141"/>
    </source>
</evidence>
<dbReference type="PROSITE" id="PS00379">
    <property type="entry name" value="CDP_ALCOHOL_P_TRANSF"/>
    <property type="match status" value="1"/>
</dbReference>
<keyword evidence="7 14" id="KW-1133">Transmembrane helix</keyword>
<keyword evidence="11" id="KW-1208">Phospholipid metabolism</keyword>
<evidence type="ECO:0000256" key="1">
    <source>
        <dbReference type="ARBA" id="ARBA00003973"/>
    </source>
</evidence>
<dbReference type="Proteomes" id="UP000652847">
    <property type="component" value="Unassembled WGS sequence"/>
</dbReference>
<evidence type="ECO:0000256" key="10">
    <source>
        <dbReference type="ARBA" id="ARBA00023209"/>
    </source>
</evidence>
<feature type="transmembrane region" description="Helical" evidence="14">
    <location>
        <begin position="127"/>
        <end position="148"/>
    </location>
</feature>
<dbReference type="InterPro" id="IPR048254">
    <property type="entry name" value="CDP_ALCOHOL_P_TRANSF_CS"/>
</dbReference>
<keyword evidence="8" id="KW-0443">Lipid metabolism</keyword>
<feature type="transmembrane region" description="Helical" evidence="14">
    <location>
        <begin position="155"/>
        <end position="175"/>
    </location>
</feature>
<organism evidence="15 16">
    <name type="scientific">Blautia segnis</name>
    <dbReference type="NCBI Taxonomy" id="2763030"/>
    <lineage>
        <taxon>Bacteria</taxon>
        <taxon>Bacillati</taxon>
        <taxon>Bacillota</taxon>
        <taxon>Clostridia</taxon>
        <taxon>Lachnospirales</taxon>
        <taxon>Lachnospiraceae</taxon>
        <taxon>Blautia</taxon>
    </lineage>
</organism>
<dbReference type="Pfam" id="PF01066">
    <property type="entry name" value="CDP-OH_P_transf"/>
    <property type="match status" value="1"/>
</dbReference>
<evidence type="ECO:0000256" key="14">
    <source>
        <dbReference type="SAM" id="Phobius"/>
    </source>
</evidence>
<evidence type="ECO:0000256" key="3">
    <source>
        <dbReference type="ARBA" id="ARBA00010441"/>
    </source>
</evidence>
<protein>
    <recommendedName>
        <fullName evidence="12">Phosphatidylglycerophosphate synthase</fullName>
    </recommendedName>
</protein>
<keyword evidence="16" id="KW-1185">Reference proteome</keyword>
<dbReference type="InterPro" id="IPR000462">
    <property type="entry name" value="CDP-OH_P_trans"/>
</dbReference>
<dbReference type="Gene3D" id="1.20.120.1760">
    <property type="match status" value="1"/>
</dbReference>
<dbReference type="PANTHER" id="PTHR14269">
    <property type="entry name" value="CDP-DIACYLGLYCEROL--GLYCEROL-3-PHOSPHATE 3-PHOSPHATIDYLTRANSFERASE-RELATED"/>
    <property type="match status" value="1"/>
</dbReference>